<keyword evidence="3" id="KW-1185">Reference proteome</keyword>
<dbReference type="AlphaFoldDB" id="A0A8R7PZ18"/>
<feature type="compositionally biased region" description="Basic and acidic residues" evidence="1">
    <location>
        <begin position="84"/>
        <end position="101"/>
    </location>
</feature>
<feature type="region of interest" description="Disordered" evidence="1">
    <location>
        <begin position="67"/>
        <end position="101"/>
    </location>
</feature>
<organism evidence="2 3">
    <name type="scientific">Triticum urartu</name>
    <name type="common">Red wild einkorn</name>
    <name type="synonym">Crithodium urartu</name>
    <dbReference type="NCBI Taxonomy" id="4572"/>
    <lineage>
        <taxon>Eukaryota</taxon>
        <taxon>Viridiplantae</taxon>
        <taxon>Streptophyta</taxon>
        <taxon>Embryophyta</taxon>
        <taxon>Tracheophyta</taxon>
        <taxon>Spermatophyta</taxon>
        <taxon>Magnoliopsida</taxon>
        <taxon>Liliopsida</taxon>
        <taxon>Poales</taxon>
        <taxon>Poaceae</taxon>
        <taxon>BOP clade</taxon>
        <taxon>Pooideae</taxon>
        <taxon>Triticodae</taxon>
        <taxon>Triticeae</taxon>
        <taxon>Triticinae</taxon>
        <taxon>Triticum</taxon>
    </lineage>
</organism>
<reference evidence="3" key="1">
    <citation type="journal article" date="2013" name="Nature">
        <title>Draft genome of the wheat A-genome progenitor Triticum urartu.</title>
        <authorList>
            <person name="Ling H.Q."/>
            <person name="Zhao S."/>
            <person name="Liu D."/>
            <person name="Wang J."/>
            <person name="Sun H."/>
            <person name="Zhang C."/>
            <person name="Fan H."/>
            <person name="Li D."/>
            <person name="Dong L."/>
            <person name="Tao Y."/>
            <person name="Gao C."/>
            <person name="Wu H."/>
            <person name="Li Y."/>
            <person name="Cui Y."/>
            <person name="Guo X."/>
            <person name="Zheng S."/>
            <person name="Wang B."/>
            <person name="Yu K."/>
            <person name="Liang Q."/>
            <person name="Yang W."/>
            <person name="Lou X."/>
            <person name="Chen J."/>
            <person name="Feng M."/>
            <person name="Jian J."/>
            <person name="Zhang X."/>
            <person name="Luo G."/>
            <person name="Jiang Y."/>
            <person name="Liu J."/>
            <person name="Wang Z."/>
            <person name="Sha Y."/>
            <person name="Zhang B."/>
            <person name="Wu H."/>
            <person name="Tang D."/>
            <person name="Shen Q."/>
            <person name="Xue P."/>
            <person name="Zou S."/>
            <person name="Wang X."/>
            <person name="Liu X."/>
            <person name="Wang F."/>
            <person name="Yang Y."/>
            <person name="An X."/>
            <person name="Dong Z."/>
            <person name="Zhang K."/>
            <person name="Zhang X."/>
            <person name="Luo M.C."/>
            <person name="Dvorak J."/>
            <person name="Tong Y."/>
            <person name="Wang J."/>
            <person name="Yang H."/>
            <person name="Li Z."/>
            <person name="Wang D."/>
            <person name="Zhang A."/>
            <person name="Wang J."/>
        </authorList>
    </citation>
    <scope>NUCLEOTIDE SEQUENCE</scope>
    <source>
        <strain evidence="3">cv. G1812</strain>
    </source>
</reference>
<evidence type="ECO:0000313" key="3">
    <source>
        <dbReference type="Proteomes" id="UP000015106"/>
    </source>
</evidence>
<dbReference type="Proteomes" id="UP000015106">
    <property type="component" value="Chromosome 3"/>
</dbReference>
<sequence>MFLPGSILAGHHNWSHHHAAAWSPQPWNVGLPQGAARHQPTATSPALRLLPTAPGMAPQPPHILIPGWAPPRCLGRSMTQPRPHHLEGRPTKDRRTGALAS</sequence>
<reference evidence="2" key="3">
    <citation type="submission" date="2022-06" db="UniProtKB">
        <authorList>
            <consortium name="EnsemblPlants"/>
        </authorList>
    </citation>
    <scope>IDENTIFICATION</scope>
</reference>
<accession>A0A8R7PZ18</accession>
<evidence type="ECO:0000313" key="2">
    <source>
        <dbReference type="EnsemblPlants" id="TuG1812G0300004641.01.T01"/>
    </source>
</evidence>
<name>A0A8R7PZ18_TRIUA</name>
<protein>
    <submittedName>
        <fullName evidence="2">Uncharacterized protein</fullName>
    </submittedName>
</protein>
<reference evidence="2" key="2">
    <citation type="submission" date="2018-03" db="EMBL/GenBank/DDBJ databases">
        <title>The Triticum urartu genome reveals the dynamic nature of wheat genome evolution.</title>
        <authorList>
            <person name="Ling H."/>
            <person name="Ma B."/>
            <person name="Shi X."/>
            <person name="Liu H."/>
            <person name="Dong L."/>
            <person name="Sun H."/>
            <person name="Cao Y."/>
            <person name="Gao Q."/>
            <person name="Zheng S."/>
            <person name="Li Y."/>
            <person name="Yu Y."/>
            <person name="Du H."/>
            <person name="Qi M."/>
            <person name="Li Y."/>
            <person name="Yu H."/>
            <person name="Cui Y."/>
            <person name="Wang N."/>
            <person name="Chen C."/>
            <person name="Wu H."/>
            <person name="Zhao Y."/>
            <person name="Zhang J."/>
            <person name="Li Y."/>
            <person name="Zhou W."/>
            <person name="Zhang B."/>
            <person name="Hu W."/>
            <person name="Eijk M."/>
            <person name="Tang J."/>
            <person name="Witsenboer H."/>
            <person name="Zhao S."/>
            <person name="Li Z."/>
            <person name="Zhang A."/>
            <person name="Wang D."/>
            <person name="Liang C."/>
        </authorList>
    </citation>
    <scope>NUCLEOTIDE SEQUENCE [LARGE SCALE GENOMIC DNA]</scope>
    <source>
        <strain evidence="2">cv. G1812</strain>
    </source>
</reference>
<proteinExistence type="predicted"/>
<evidence type="ECO:0000256" key="1">
    <source>
        <dbReference type="SAM" id="MobiDB-lite"/>
    </source>
</evidence>
<dbReference type="EnsemblPlants" id="TuG1812G0300004641.01.T01">
    <property type="protein sequence ID" value="TuG1812G0300004641.01.T01"/>
    <property type="gene ID" value="TuG1812G0300004641.01"/>
</dbReference>
<dbReference type="Gramene" id="TuG1812G0300004641.01.T01">
    <property type="protein sequence ID" value="TuG1812G0300004641.01.T01"/>
    <property type="gene ID" value="TuG1812G0300004641.01"/>
</dbReference>